<dbReference type="PANTHER" id="PTHR11439:SF483">
    <property type="entry name" value="PEPTIDE SYNTHASE GLIP-LIKE, PUTATIVE (AFU_ORTHOLOGUE AFUA_3G12920)-RELATED"/>
    <property type="match status" value="1"/>
</dbReference>
<name>A0A9C6SRB5_BOMTE</name>
<dbReference type="GeneID" id="125386121"/>
<dbReference type="OrthoDB" id="8188638at2759"/>
<dbReference type="PANTHER" id="PTHR11439">
    <property type="entry name" value="GAG-POL-RELATED RETROTRANSPOSON"/>
    <property type="match status" value="1"/>
</dbReference>
<proteinExistence type="predicted"/>
<dbReference type="CDD" id="cd09272">
    <property type="entry name" value="RNase_HI_RT_Ty1"/>
    <property type="match status" value="1"/>
</dbReference>
<dbReference type="Proteomes" id="UP000835206">
    <property type="component" value="Chromosome 2"/>
</dbReference>
<organism evidence="1 2">
    <name type="scientific">Bombus terrestris</name>
    <name type="common">Buff-tailed bumblebee</name>
    <name type="synonym">Apis terrestris</name>
    <dbReference type="NCBI Taxonomy" id="30195"/>
    <lineage>
        <taxon>Eukaryota</taxon>
        <taxon>Metazoa</taxon>
        <taxon>Ecdysozoa</taxon>
        <taxon>Arthropoda</taxon>
        <taxon>Hexapoda</taxon>
        <taxon>Insecta</taxon>
        <taxon>Pterygota</taxon>
        <taxon>Neoptera</taxon>
        <taxon>Endopterygota</taxon>
        <taxon>Hymenoptera</taxon>
        <taxon>Apocrita</taxon>
        <taxon>Aculeata</taxon>
        <taxon>Apoidea</taxon>
        <taxon>Anthophila</taxon>
        <taxon>Apidae</taxon>
        <taxon>Bombus</taxon>
        <taxon>Bombus</taxon>
    </lineage>
</organism>
<accession>A0A9C6SRB5</accession>
<protein>
    <submittedName>
        <fullName evidence="2">Secreted RxLR effector protein 161-like</fullName>
    </submittedName>
</protein>
<dbReference type="AlphaFoldDB" id="A0A9C6SRB5"/>
<keyword evidence="1" id="KW-1185">Reference proteome</keyword>
<gene>
    <name evidence="2" type="primary">LOC125386121</name>
</gene>
<reference evidence="2" key="1">
    <citation type="submission" date="2025-08" db="UniProtKB">
        <authorList>
            <consortium name="RefSeq"/>
        </authorList>
    </citation>
    <scope>IDENTIFICATION</scope>
</reference>
<evidence type="ECO:0000313" key="2">
    <source>
        <dbReference type="RefSeq" id="XP_048267037.1"/>
    </source>
</evidence>
<dbReference type="RefSeq" id="XP_048267037.1">
    <property type="nucleotide sequence ID" value="XM_048411080.1"/>
</dbReference>
<evidence type="ECO:0000313" key="1">
    <source>
        <dbReference type="Proteomes" id="UP000835206"/>
    </source>
</evidence>
<dbReference type="KEGG" id="bter:125386121"/>
<sequence>MYAVSALSCFNDNPKRSHWLSAKRVLRYLKGTSNIGLCFRDTGDDLTGYTDSDWGGDIVDRKSRTGFIFKLSNSAISWESRKQKSVAISSTEAEYMALTEATREAVYLRRFLNKFDTVAEDRATKIYCDNQSAAKLGIIGICYMPSNEMPADLLTKSLGRPSHNAHLETIGLTSARIPLRGGVENNNV</sequence>